<evidence type="ECO:0000256" key="5">
    <source>
        <dbReference type="ARBA" id="ARBA00022801"/>
    </source>
</evidence>
<evidence type="ECO:0000256" key="3">
    <source>
        <dbReference type="ARBA" id="ARBA00022670"/>
    </source>
</evidence>
<evidence type="ECO:0000256" key="6">
    <source>
        <dbReference type="ARBA" id="ARBA00022807"/>
    </source>
</evidence>
<dbReference type="Pfam" id="PF00443">
    <property type="entry name" value="UCH"/>
    <property type="match status" value="1"/>
</dbReference>
<keyword evidence="11" id="KW-1185">Reference proteome</keyword>
<evidence type="ECO:0000256" key="1">
    <source>
        <dbReference type="ARBA" id="ARBA00000707"/>
    </source>
</evidence>
<keyword evidence="3 7" id="KW-0645">Protease</keyword>
<evidence type="ECO:0000313" key="11">
    <source>
        <dbReference type="Proteomes" id="UP000054324"/>
    </source>
</evidence>
<dbReference type="PROSITE" id="PS00973">
    <property type="entry name" value="USP_2"/>
    <property type="match status" value="1"/>
</dbReference>
<dbReference type="GO" id="GO:0016579">
    <property type="term" value="P:protein deubiquitination"/>
    <property type="evidence" value="ECO:0007669"/>
    <property type="project" value="InterPro"/>
</dbReference>
<feature type="region of interest" description="Disordered" evidence="8">
    <location>
        <begin position="591"/>
        <end position="696"/>
    </location>
</feature>
<feature type="domain" description="USP" evidence="9">
    <location>
        <begin position="175"/>
        <end position="500"/>
    </location>
</feature>
<dbReference type="GO" id="GO:0006508">
    <property type="term" value="P:proteolysis"/>
    <property type="evidence" value="ECO:0007669"/>
    <property type="project" value="UniProtKB-KW"/>
</dbReference>
<dbReference type="PROSITE" id="PS50235">
    <property type="entry name" value="USP_3"/>
    <property type="match status" value="1"/>
</dbReference>
<feature type="region of interest" description="Disordered" evidence="8">
    <location>
        <begin position="711"/>
        <end position="741"/>
    </location>
</feature>
<dbReference type="STRING" id="6198.A0A074ZYH6"/>
<feature type="compositionally biased region" description="Basic and acidic residues" evidence="8">
    <location>
        <begin position="774"/>
        <end position="788"/>
    </location>
</feature>
<dbReference type="EC" id="3.4.19.12" evidence="7"/>
<evidence type="ECO:0000256" key="4">
    <source>
        <dbReference type="ARBA" id="ARBA00022786"/>
    </source>
</evidence>
<dbReference type="InterPro" id="IPR038765">
    <property type="entry name" value="Papain-like_cys_pep_sf"/>
</dbReference>
<dbReference type="InterPro" id="IPR001394">
    <property type="entry name" value="Peptidase_C19_UCH"/>
</dbReference>
<evidence type="ECO:0000256" key="8">
    <source>
        <dbReference type="SAM" id="MobiDB-lite"/>
    </source>
</evidence>
<keyword evidence="4 7" id="KW-0833">Ubl conjugation pathway</keyword>
<feature type="compositionally biased region" description="Polar residues" evidence="8">
    <location>
        <begin position="51"/>
        <end position="67"/>
    </location>
</feature>
<feature type="compositionally biased region" description="Basic and acidic residues" evidence="8">
    <location>
        <begin position="682"/>
        <end position="691"/>
    </location>
</feature>
<evidence type="ECO:0000259" key="9">
    <source>
        <dbReference type="PROSITE" id="PS50235"/>
    </source>
</evidence>
<dbReference type="InterPro" id="IPR018200">
    <property type="entry name" value="USP_CS"/>
</dbReference>
<dbReference type="CTD" id="20318947"/>
<sequence length="835" mass="92611">MSSTAAVIPNVAYHLPKRVDGSFKSSTSTNGISLYSSLSESENNSCDPVNKPSTLNSQGDSDASTTSARHVSSCLDAALRSSLKPRTLISGNGHTLSTEFPEFSERCLSFQESSAPPLDTVIRQRIQTFPKCLILTDSEPSRPTSASRVDTVLCNRDELETLCRVGNQYVPRQPLGLGNSGNTCYLNSVLQCFLATGPLVAFISTRHQNLSACITTTGQFASVTTGVSKNRFCGLCGILRLLKEHNNSSQVPNGVNFGYSACRHVIPSYFVGNVRAICPNLRPYQQEDAHEFLLGLLSRMEDNTMAGFGKVSRAVAETNVIRRIFGGVVRSEVTCHSCRKVSARDEQCFNLSMDITNGRSLQQCLFNYIRHEELCGQNAYKCENCRQLRAAVRRSTIFQGAPILIIQFNRFSRNHKLDHRVEFPSSFNLRPFMTDNKGPPVLYRLYATVNHEGHSCRSGHYVAFTRRNGTWYSHNDSFVNSTNPEHVLRQAPYLLFYEAVNPTPAHRPQQAQSEVPLLTTTVKPDNAPVTIPVDQIPLPTSNPPDLSSTTLTVHRPTAVPTTSPKNPVQPISSTPRIVFNPNLVRIRNAALQPSPSGSSASQVPINGSFSKSAPQPSLPSPNKPSVRQLLYGSNESTELWTERPTPVSHLSSTNYSSPSSVKHDDSSTTMFHSCLSGKRKHSPDISSERESSSLQRGESILTDTHYFSANAASSRSLSSNSSPTNLGKRARTSAGSSDSDSSIVWVPVTHKDFSRKADNHTVNSSEHLGKRKSQKSDKGHNGSNEWRHKDGRRHHSHHRHRRRKHRDYQDTGAPRVRGHDRFHKRNWHHPSFHRM</sequence>
<feature type="compositionally biased region" description="Basic residues" evidence="8">
    <location>
        <begin position="789"/>
        <end position="806"/>
    </location>
</feature>
<dbReference type="PANTHER" id="PTHR24006">
    <property type="entry name" value="UBIQUITIN CARBOXYL-TERMINAL HYDROLASE"/>
    <property type="match status" value="1"/>
</dbReference>
<feature type="compositionally biased region" description="Polar residues" evidence="8">
    <location>
        <begin position="591"/>
        <end position="615"/>
    </location>
</feature>
<feature type="compositionally biased region" description="Basic residues" evidence="8">
    <location>
        <begin position="816"/>
        <end position="835"/>
    </location>
</feature>
<dbReference type="GO" id="GO:0005829">
    <property type="term" value="C:cytosol"/>
    <property type="evidence" value="ECO:0007669"/>
    <property type="project" value="TreeGrafter"/>
</dbReference>
<dbReference type="AlphaFoldDB" id="A0A074ZYH6"/>
<evidence type="ECO:0000256" key="2">
    <source>
        <dbReference type="ARBA" id="ARBA00009085"/>
    </source>
</evidence>
<dbReference type="InterPro" id="IPR028889">
    <property type="entry name" value="USP"/>
</dbReference>
<dbReference type="SUPFAM" id="SSF54001">
    <property type="entry name" value="Cysteine proteinases"/>
    <property type="match status" value="1"/>
</dbReference>
<dbReference type="EMBL" id="KL596700">
    <property type="protein sequence ID" value="KER28380.1"/>
    <property type="molecule type" value="Genomic_DNA"/>
</dbReference>
<comment type="catalytic activity">
    <reaction evidence="1 7">
        <text>Thiol-dependent hydrolysis of ester, thioester, amide, peptide and isopeptide bonds formed by the C-terminal Gly of ubiquitin (a 76-residue protein attached to proteins as an intracellular targeting signal).</text>
        <dbReference type="EC" id="3.4.19.12"/>
    </reaction>
</comment>
<dbReference type="GO" id="GO:0004843">
    <property type="term" value="F:cysteine-type deubiquitinase activity"/>
    <property type="evidence" value="ECO:0007669"/>
    <property type="project" value="UniProtKB-UniRule"/>
</dbReference>
<dbReference type="PANTHER" id="PTHR24006:SF758">
    <property type="entry name" value="UBIQUITIN CARBOXYL-TERMINAL HYDROLASE 36"/>
    <property type="match status" value="1"/>
</dbReference>
<organism evidence="10 11">
    <name type="scientific">Opisthorchis viverrini</name>
    <name type="common">Southeast Asian liver fluke</name>
    <dbReference type="NCBI Taxonomy" id="6198"/>
    <lineage>
        <taxon>Eukaryota</taxon>
        <taxon>Metazoa</taxon>
        <taxon>Spiralia</taxon>
        <taxon>Lophotrochozoa</taxon>
        <taxon>Platyhelminthes</taxon>
        <taxon>Trematoda</taxon>
        <taxon>Digenea</taxon>
        <taxon>Opisthorchiida</taxon>
        <taxon>Opisthorchiata</taxon>
        <taxon>Opisthorchiidae</taxon>
        <taxon>Opisthorchis</taxon>
    </lineage>
</organism>
<dbReference type="Proteomes" id="UP000054324">
    <property type="component" value="Unassembled WGS sequence"/>
</dbReference>
<gene>
    <name evidence="10" type="ORF">T265_04765</name>
</gene>
<reference evidence="10 11" key="1">
    <citation type="submission" date="2013-11" db="EMBL/GenBank/DDBJ databases">
        <title>Opisthorchis viverrini - life in the bile duct.</title>
        <authorList>
            <person name="Young N.D."/>
            <person name="Nagarajan N."/>
            <person name="Lin S.J."/>
            <person name="Korhonen P.K."/>
            <person name="Jex A.R."/>
            <person name="Hall R.S."/>
            <person name="Safavi-Hemami H."/>
            <person name="Kaewkong W."/>
            <person name="Bertrand D."/>
            <person name="Gao S."/>
            <person name="Seet Q."/>
            <person name="Wongkham S."/>
            <person name="Teh B.T."/>
            <person name="Wongkham C."/>
            <person name="Intapan P.M."/>
            <person name="Maleewong W."/>
            <person name="Yang X."/>
            <person name="Hu M."/>
            <person name="Wang Z."/>
            <person name="Hofmann A."/>
            <person name="Sternberg P.W."/>
            <person name="Tan P."/>
            <person name="Wang J."/>
            <person name="Gasser R.B."/>
        </authorList>
    </citation>
    <scope>NUCLEOTIDE SEQUENCE [LARGE SCALE GENOMIC DNA]</scope>
</reference>
<accession>A0A074ZYH6</accession>
<dbReference type="RefSeq" id="XP_009167854.1">
    <property type="nucleotide sequence ID" value="XM_009169590.1"/>
</dbReference>
<evidence type="ECO:0000313" key="10">
    <source>
        <dbReference type="EMBL" id="KER28380.1"/>
    </source>
</evidence>
<proteinExistence type="inferred from homology"/>
<keyword evidence="5 7" id="KW-0378">Hydrolase</keyword>
<dbReference type="KEGG" id="ovi:T265_04765"/>
<feature type="compositionally biased region" description="Low complexity" evidence="8">
    <location>
        <begin position="711"/>
        <end position="722"/>
    </location>
</feature>
<keyword evidence="6 7" id="KW-0788">Thiol protease</keyword>
<name>A0A074ZYH6_OPIVI</name>
<feature type="region of interest" description="Disordered" evidence="8">
    <location>
        <begin position="41"/>
        <end position="67"/>
    </location>
</feature>
<dbReference type="Gene3D" id="3.90.70.10">
    <property type="entry name" value="Cysteine proteinases"/>
    <property type="match status" value="1"/>
</dbReference>
<dbReference type="OrthoDB" id="420187at2759"/>
<dbReference type="InterPro" id="IPR050164">
    <property type="entry name" value="Peptidase_C19"/>
</dbReference>
<dbReference type="GO" id="GO:0005634">
    <property type="term" value="C:nucleus"/>
    <property type="evidence" value="ECO:0007669"/>
    <property type="project" value="TreeGrafter"/>
</dbReference>
<evidence type="ECO:0000256" key="7">
    <source>
        <dbReference type="RuleBase" id="RU366025"/>
    </source>
</evidence>
<comment type="similarity">
    <text evidence="2 7">Belongs to the peptidase C19 family.</text>
</comment>
<protein>
    <recommendedName>
        <fullName evidence="7">Ubiquitin carboxyl-terminal hydrolase</fullName>
        <ecNumber evidence="7">3.4.19.12</ecNumber>
    </recommendedName>
</protein>
<dbReference type="GeneID" id="20318947"/>
<dbReference type="PROSITE" id="PS00972">
    <property type="entry name" value="USP_1"/>
    <property type="match status" value="1"/>
</dbReference>
<feature type="region of interest" description="Disordered" evidence="8">
    <location>
        <begin position="756"/>
        <end position="835"/>
    </location>
</feature>